<dbReference type="Gene3D" id="1.20.1720.10">
    <property type="entry name" value="Multidrug resistance protein D"/>
    <property type="match status" value="1"/>
</dbReference>
<feature type="transmembrane region" description="Helical" evidence="5">
    <location>
        <begin position="143"/>
        <end position="168"/>
    </location>
</feature>
<evidence type="ECO:0000313" key="8">
    <source>
        <dbReference type="Proteomes" id="UP000178912"/>
    </source>
</evidence>
<comment type="subcellular location">
    <subcellularLocation>
        <location evidence="1">Membrane</location>
        <topology evidence="1">Multi-pass membrane protein</topology>
    </subcellularLocation>
</comment>
<dbReference type="PANTHER" id="PTHR23502">
    <property type="entry name" value="MAJOR FACILITATOR SUPERFAMILY"/>
    <property type="match status" value="1"/>
</dbReference>
<evidence type="ECO:0000256" key="1">
    <source>
        <dbReference type="ARBA" id="ARBA00004141"/>
    </source>
</evidence>
<protein>
    <recommendedName>
        <fullName evidence="6">Major facilitator superfamily (MFS) profile domain-containing protein</fullName>
    </recommendedName>
</protein>
<feature type="transmembrane region" description="Helical" evidence="5">
    <location>
        <begin position="180"/>
        <end position="204"/>
    </location>
</feature>
<dbReference type="GO" id="GO:0022857">
    <property type="term" value="F:transmembrane transporter activity"/>
    <property type="evidence" value="ECO:0007669"/>
    <property type="project" value="InterPro"/>
</dbReference>
<dbReference type="GO" id="GO:0016020">
    <property type="term" value="C:membrane"/>
    <property type="evidence" value="ECO:0007669"/>
    <property type="project" value="UniProtKB-SubCell"/>
</dbReference>
<evidence type="ECO:0000256" key="2">
    <source>
        <dbReference type="ARBA" id="ARBA00022692"/>
    </source>
</evidence>
<gene>
    <name evidence="7" type="ORF">RAG0_13395</name>
</gene>
<name>A0A1E1LCH3_9HELO</name>
<organism evidence="7 8">
    <name type="scientific">Rhynchosporium agropyri</name>
    <dbReference type="NCBI Taxonomy" id="914238"/>
    <lineage>
        <taxon>Eukaryota</taxon>
        <taxon>Fungi</taxon>
        <taxon>Dikarya</taxon>
        <taxon>Ascomycota</taxon>
        <taxon>Pezizomycotina</taxon>
        <taxon>Leotiomycetes</taxon>
        <taxon>Helotiales</taxon>
        <taxon>Ploettnerulaceae</taxon>
        <taxon>Rhynchosporium</taxon>
    </lineage>
</organism>
<reference evidence="8" key="1">
    <citation type="submission" date="2016-03" db="EMBL/GenBank/DDBJ databases">
        <authorList>
            <person name="Guldener U."/>
        </authorList>
    </citation>
    <scope>NUCLEOTIDE SEQUENCE [LARGE SCALE GENOMIC DNA]</scope>
    <source>
        <strain evidence="8">04CH-RAC-A.6.1</strain>
    </source>
</reference>
<feature type="transmembrane region" description="Helical" evidence="5">
    <location>
        <begin position="237"/>
        <end position="262"/>
    </location>
</feature>
<dbReference type="InterPro" id="IPR036259">
    <property type="entry name" value="MFS_trans_sf"/>
</dbReference>
<evidence type="ECO:0000259" key="6">
    <source>
        <dbReference type="PROSITE" id="PS50850"/>
    </source>
</evidence>
<sequence length="299" mass="31770">MTFLRDPENGGHIEIATIGTGLTAYSSDNEKAIHEGAIGEADFDHEEAEQIDLGHSDDIERQCSRGSIKPSPQDHKNGLSCVNSTTSTRSHISRIATNLTSKSKKARLPPTSLPISDLDNYIAEWESQNDPEMPADSPQSRKCLLITLLGSITFISPLASSMFAPAVSFMDADFHNDSTILASLAVSIYVLGYAIGPLILAPLCEIYGRQYVLTGANACFCIWQIGCALTPNLSSLIVFRFLAGVGGSGCITIGGGVIADLVEPDQRGLASSLDSLGPLFGPVVGPICGGFIAQRIGWR</sequence>
<keyword evidence="2 5" id="KW-0812">Transmembrane</keyword>
<evidence type="ECO:0000256" key="5">
    <source>
        <dbReference type="SAM" id="Phobius"/>
    </source>
</evidence>
<dbReference type="InterPro" id="IPR011701">
    <property type="entry name" value="MFS"/>
</dbReference>
<dbReference type="SUPFAM" id="SSF103473">
    <property type="entry name" value="MFS general substrate transporter"/>
    <property type="match status" value="1"/>
</dbReference>
<feature type="domain" description="Major facilitator superfamily (MFS) profile" evidence="6">
    <location>
        <begin position="145"/>
        <end position="299"/>
    </location>
</feature>
<dbReference type="PROSITE" id="PS50850">
    <property type="entry name" value="MFS"/>
    <property type="match status" value="1"/>
</dbReference>
<proteinExistence type="predicted"/>
<keyword evidence="3 5" id="KW-1133">Transmembrane helix</keyword>
<accession>A0A1E1LCH3</accession>
<dbReference type="Pfam" id="PF07690">
    <property type="entry name" value="MFS_1"/>
    <property type="match status" value="1"/>
</dbReference>
<dbReference type="Proteomes" id="UP000178912">
    <property type="component" value="Unassembled WGS sequence"/>
</dbReference>
<dbReference type="EMBL" id="FJUX01000103">
    <property type="protein sequence ID" value="CZT08235.1"/>
    <property type="molecule type" value="Genomic_DNA"/>
</dbReference>
<dbReference type="PANTHER" id="PTHR23502:SF33">
    <property type="entry name" value="MAJOR FACILITATOR SUPERFAMILY (MFS) PROFILE DOMAIN-CONTAINING PROTEIN-RELATED"/>
    <property type="match status" value="1"/>
</dbReference>
<evidence type="ECO:0000256" key="3">
    <source>
        <dbReference type="ARBA" id="ARBA00022989"/>
    </source>
</evidence>
<keyword evidence="8" id="KW-1185">Reference proteome</keyword>
<dbReference type="InterPro" id="IPR020846">
    <property type="entry name" value="MFS_dom"/>
</dbReference>
<evidence type="ECO:0000313" key="7">
    <source>
        <dbReference type="EMBL" id="CZT08235.1"/>
    </source>
</evidence>
<evidence type="ECO:0000256" key="4">
    <source>
        <dbReference type="ARBA" id="ARBA00023136"/>
    </source>
</evidence>
<keyword evidence="4 5" id="KW-0472">Membrane</keyword>
<dbReference type="OrthoDB" id="5296287at2759"/>
<dbReference type="AlphaFoldDB" id="A0A1E1LCH3"/>